<accession>A0A9P9IXZ8</accession>
<sequence length="223" mass="24998">MGLAVERHKSGAQLEFLEQRFCSWVAPVLDRPSVLAKTIHYHHSCGAFPWLRYFKVIDSQVIGTFDGGTHIFSRIRDVTQNTTLTVPAQIIARQYSASNKRAMFRDTEGRDFIGTEKDILVFMERPIHWRRLANGARSAPTVEECRLRERIHDMGQASLPDLASLIQPPGAHDILTSLREKEELAGGVILRARVSEGIEDEGSSDTYLLDVTGSSRRVGVLRG</sequence>
<dbReference type="EMBL" id="JAGMWT010000002">
    <property type="protein sequence ID" value="KAH7135080.1"/>
    <property type="molecule type" value="Genomic_DNA"/>
</dbReference>
<gene>
    <name evidence="1" type="ORF">B0J11DRAFT_501929</name>
</gene>
<organism evidence="1 2">
    <name type="scientific">Dendryphion nanum</name>
    <dbReference type="NCBI Taxonomy" id="256645"/>
    <lineage>
        <taxon>Eukaryota</taxon>
        <taxon>Fungi</taxon>
        <taxon>Dikarya</taxon>
        <taxon>Ascomycota</taxon>
        <taxon>Pezizomycotina</taxon>
        <taxon>Dothideomycetes</taxon>
        <taxon>Pleosporomycetidae</taxon>
        <taxon>Pleosporales</taxon>
        <taxon>Torulaceae</taxon>
        <taxon>Dendryphion</taxon>
    </lineage>
</organism>
<proteinExistence type="predicted"/>
<dbReference type="Proteomes" id="UP000700596">
    <property type="component" value="Unassembled WGS sequence"/>
</dbReference>
<evidence type="ECO:0000313" key="2">
    <source>
        <dbReference type="Proteomes" id="UP000700596"/>
    </source>
</evidence>
<evidence type="ECO:0000313" key="1">
    <source>
        <dbReference type="EMBL" id="KAH7135080.1"/>
    </source>
</evidence>
<reference evidence="1" key="1">
    <citation type="journal article" date="2021" name="Nat. Commun.">
        <title>Genetic determinants of endophytism in the Arabidopsis root mycobiome.</title>
        <authorList>
            <person name="Mesny F."/>
            <person name="Miyauchi S."/>
            <person name="Thiergart T."/>
            <person name="Pickel B."/>
            <person name="Atanasova L."/>
            <person name="Karlsson M."/>
            <person name="Huettel B."/>
            <person name="Barry K.W."/>
            <person name="Haridas S."/>
            <person name="Chen C."/>
            <person name="Bauer D."/>
            <person name="Andreopoulos W."/>
            <person name="Pangilinan J."/>
            <person name="LaButti K."/>
            <person name="Riley R."/>
            <person name="Lipzen A."/>
            <person name="Clum A."/>
            <person name="Drula E."/>
            <person name="Henrissat B."/>
            <person name="Kohler A."/>
            <person name="Grigoriev I.V."/>
            <person name="Martin F.M."/>
            <person name="Hacquard S."/>
        </authorList>
    </citation>
    <scope>NUCLEOTIDE SEQUENCE</scope>
    <source>
        <strain evidence="1">MPI-CAGE-CH-0243</strain>
    </source>
</reference>
<comment type="caution">
    <text evidence="1">The sequence shown here is derived from an EMBL/GenBank/DDBJ whole genome shotgun (WGS) entry which is preliminary data.</text>
</comment>
<protein>
    <submittedName>
        <fullName evidence="1">Uncharacterized protein</fullName>
    </submittedName>
</protein>
<name>A0A9P9IXZ8_9PLEO</name>
<keyword evidence="2" id="KW-1185">Reference proteome</keyword>
<dbReference type="AlphaFoldDB" id="A0A9P9IXZ8"/>